<dbReference type="OrthoDB" id="9816041at2"/>
<reference evidence="9 10" key="1">
    <citation type="submission" date="2016-10" db="EMBL/GenBank/DDBJ databases">
        <authorList>
            <person name="de Groot N.N."/>
        </authorList>
    </citation>
    <scope>NUCLEOTIDE SEQUENCE [LARGE SCALE GENOMIC DNA]</scope>
    <source>
        <strain evidence="9 10">SLAS-1</strain>
    </source>
</reference>
<evidence type="ECO:0000313" key="9">
    <source>
        <dbReference type="EMBL" id="SDM29218.1"/>
    </source>
</evidence>
<evidence type="ECO:0000256" key="6">
    <source>
        <dbReference type="ARBA" id="ARBA00023136"/>
    </source>
</evidence>
<evidence type="ECO:0000259" key="8">
    <source>
        <dbReference type="PROSITE" id="PS50850"/>
    </source>
</evidence>
<feature type="transmembrane region" description="Helical" evidence="7">
    <location>
        <begin position="21"/>
        <end position="38"/>
    </location>
</feature>
<dbReference type="InterPro" id="IPR011701">
    <property type="entry name" value="MFS"/>
</dbReference>
<keyword evidence="10" id="KW-1185">Reference proteome</keyword>
<keyword evidence="4 7" id="KW-0812">Transmembrane</keyword>
<dbReference type="InterPro" id="IPR036259">
    <property type="entry name" value="MFS_trans_sf"/>
</dbReference>
<dbReference type="Gene3D" id="1.20.1250.20">
    <property type="entry name" value="MFS general substrate transporter like domains"/>
    <property type="match status" value="1"/>
</dbReference>
<proteinExistence type="predicted"/>
<feature type="transmembrane region" description="Helical" evidence="7">
    <location>
        <begin position="58"/>
        <end position="79"/>
    </location>
</feature>
<feature type="transmembrane region" description="Helical" evidence="7">
    <location>
        <begin position="150"/>
        <end position="174"/>
    </location>
</feature>
<evidence type="ECO:0000256" key="1">
    <source>
        <dbReference type="ARBA" id="ARBA00004651"/>
    </source>
</evidence>
<dbReference type="Proteomes" id="UP000199476">
    <property type="component" value="Unassembled WGS sequence"/>
</dbReference>
<keyword evidence="6 7" id="KW-0472">Membrane</keyword>
<keyword evidence="5 7" id="KW-1133">Transmembrane helix</keyword>
<dbReference type="RefSeq" id="WP_089761675.1">
    <property type="nucleotide sequence ID" value="NZ_FNGO01000025.1"/>
</dbReference>
<organism evidence="9 10">
    <name type="scientific">Halarsenatibacter silvermanii</name>
    <dbReference type="NCBI Taxonomy" id="321763"/>
    <lineage>
        <taxon>Bacteria</taxon>
        <taxon>Bacillati</taxon>
        <taxon>Bacillota</taxon>
        <taxon>Clostridia</taxon>
        <taxon>Halanaerobiales</taxon>
        <taxon>Halarsenatibacteraceae</taxon>
        <taxon>Halarsenatibacter</taxon>
    </lineage>
</organism>
<accession>A0A1G9S0Z4</accession>
<comment type="subcellular location">
    <subcellularLocation>
        <location evidence="1">Cell membrane</location>
        <topology evidence="1">Multi-pass membrane protein</topology>
    </subcellularLocation>
</comment>
<evidence type="ECO:0000256" key="2">
    <source>
        <dbReference type="ARBA" id="ARBA00022448"/>
    </source>
</evidence>
<dbReference type="STRING" id="321763.SAMN04488692_12510"/>
<dbReference type="InterPro" id="IPR050189">
    <property type="entry name" value="MFS_Efflux_Transporters"/>
</dbReference>
<dbReference type="InterPro" id="IPR020846">
    <property type="entry name" value="MFS_dom"/>
</dbReference>
<feature type="transmembrane region" description="Helical" evidence="7">
    <location>
        <begin position="231"/>
        <end position="250"/>
    </location>
</feature>
<keyword evidence="2" id="KW-0813">Transport</keyword>
<evidence type="ECO:0000313" key="10">
    <source>
        <dbReference type="Proteomes" id="UP000199476"/>
    </source>
</evidence>
<feature type="transmembrane region" description="Helical" evidence="7">
    <location>
        <begin position="256"/>
        <end position="274"/>
    </location>
</feature>
<gene>
    <name evidence="9" type="ORF">SAMN04488692_12510</name>
</gene>
<dbReference type="GO" id="GO:0005886">
    <property type="term" value="C:plasma membrane"/>
    <property type="evidence" value="ECO:0007669"/>
    <property type="project" value="UniProtKB-SubCell"/>
</dbReference>
<sequence length="405" mass="43177">MKEKGKNASSYSSSAAKTQTNRKVILFLLGFMGFWVMGDNYAAAPLLVNIAADFGLDIGTAALTVPAYMIPFGLFTFVFGPLGDRYGKEKIINFAAFGTAIFSSLGAVAFNIQSLAAIRAINGIFASAILPVTISLIGDLFSQPKSRLNAIGTVMGVYFLGAAAATAIGGGLSYLGSWRLVYLIYGLAELIIALAMIKYFAFSGGDSSAPGIFQAYSGVLQKTNLIKTVKIIFLGGFAVFGSFTYLGDFLAEQTGFNILIVGFILTLFGLAAYTGGRFVGNLRQKFGRKVLIAAGIIGFIVWSPMGFWPGLAYVFVALPVFGTVFVILQSSIVGSAQQQLPEQRGLVMSLASFNMFLGGGSGVFVNRILLNTWGYHIVFLVSGLTFMTAGYLAYKLNIYSLASHD</sequence>
<dbReference type="PANTHER" id="PTHR43124">
    <property type="entry name" value="PURINE EFFLUX PUMP PBUE"/>
    <property type="match status" value="1"/>
</dbReference>
<dbReference type="AlphaFoldDB" id="A0A1G9S0Z4"/>
<feature type="domain" description="Major facilitator superfamily (MFS) profile" evidence="8">
    <location>
        <begin position="25"/>
        <end position="401"/>
    </location>
</feature>
<protein>
    <submittedName>
        <fullName evidence="9">Predicted arabinose efflux permease, MFS family</fullName>
    </submittedName>
</protein>
<dbReference type="PANTHER" id="PTHR43124:SF3">
    <property type="entry name" value="CHLORAMPHENICOL EFFLUX PUMP RV0191"/>
    <property type="match status" value="1"/>
</dbReference>
<feature type="transmembrane region" description="Helical" evidence="7">
    <location>
        <begin position="346"/>
        <end position="369"/>
    </location>
</feature>
<dbReference type="EMBL" id="FNGO01000025">
    <property type="protein sequence ID" value="SDM29218.1"/>
    <property type="molecule type" value="Genomic_DNA"/>
</dbReference>
<feature type="transmembrane region" description="Helical" evidence="7">
    <location>
        <begin position="311"/>
        <end position="334"/>
    </location>
</feature>
<dbReference type="GO" id="GO:0022857">
    <property type="term" value="F:transmembrane transporter activity"/>
    <property type="evidence" value="ECO:0007669"/>
    <property type="project" value="InterPro"/>
</dbReference>
<dbReference type="CDD" id="cd17324">
    <property type="entry name" value="MFS_NepI_like"/>
    <property type="match status" value="1"/>
</dbReference>
<feature type="transmembrane region" description="Helical" evidence="7">
    <location>
        <begin position="180"/>
        <end position="201"/>
    </location>
</feature>
<name>A0A1G9S0Z4_9FIRM</name>
<feature type="transmembrane region" description="Helical" evidence="7">
    <location>
        <begin position="91"/>
        <end position="110"/>
    </location>
</feature>
<evidence type="ECO:0000256" key="5">
    <source>
        <dbReference type="ARBA" id="ARBA00022989"/>
    </source>
</evidence>
<evidence type="ECO:0000256" key="3">
    <source>
        <dbReference type="ARBA" id="ARBA00022475"/>
    </source>
</evidence>
<dbReference type="Pfam" id="PF07690">
    <property type="entry name" value="MFS_1"/>
    <property type="match status" value="1"/>
</dbReference>
<dbReference type="SUPFAM" id="SSF103473">
    <property type="entry name" value="MFS general substrate transporter"/>
    <property type="match status" value="1"/>
</dbReference>
<keyword evidence="3" id="KW-1003">Cell membrane</keyword>
<feature type="transmembrane region" description="Helical" evidence="7">
    <location>
        <begin position="116"/>
        <end position="138"/>
    </location>
</feature>
<evidence type="ECO:0000256" key="4">
    <source>
        <dbReference type="ARBA" id="ARBA00022692"/>
    </source>
</evidence>
<evidence type="ECO:0000256" key="7">
    <source>
        <dbReference type="SAM" id="Phobius"/>
    </source>
</evidence>
<dbReference type="PROSITE" id="PS50850">
    <property type="entry name" value="MFS"/>
    <property type="match status" value="1"/>
</dbReference>
<feature type="transmembrane region" description="Helical" evidence="7">
    <location>
        <begin position="286"/>
        <end position="305"/>
    </location>
</feature>
<feature type="transmembrane region" description="Helical" evidence="7">
    <location>
        <begin position="375"/>
        <end position="394"/>
    </location>
</feature>